<reference evidence="6" key="1">
    <citation type="submission" date="2013-01" db="EMBL/GenBank/DDBJ databases">
        <title>Cladistic View on Selection, Multiple Evolutionary Constrains at Different Category Levels in Ribosomal Proteins and its Significance to Medicine.</title>
        <authorList>
            <person name="Wu H."/>
            <person name="Liu Y."/>
            <person name="Wang Y."/>
            <person name="Lin J."/>
            <person name="Xie Q."/>
            <person name="Bu W."/>
        </authorList>
    </citation>
    <scope>NUCLEOTIDE SEQUENCE</scope>
</reference>
<dbReference type="AlphaFoldDB" id="A0A109NHZ7"/>
<dbReference type="GO" id="GO:0015935">
    <property type="term" value="C:small ribosomal subunit"/>
    <property type="evidence" value="ECO:0007669"/>
    <property type="project" value="UniProtKB-ARBA"/>
</dbReference>
<dbReference type="PANTHER" id="PTHR11843">
    <property type="entry name" value="40S RIBOSOMAL PROTEIN S12"/>
    <property type="match status" value="1"/>
</dbReference>
<dbReference type="Gene3D" id="3.30.1330.30">
    <property type="match status" value="1"/>
</dbReference>
<evidence type="ECO:0000256" key="1">
    <source>
        <dbReference type="ARBA" id="ARBA00005824"/>
    </source>
</evidence>
<feature type="domain" description="Ribosomal protein eL8/eL30/eS12/Gadd45" evidence="5">
    <location>
        <begin position="25"/>
        <end position="118"/>
    </location>
</feature>
<dbReference type="FunFam" id="3.30.1330.30:FF:000005">
    <property type="entry name" value="40S ribosomal protein S12"/>
    <property type="match status" value="1"/>
</dbReference>
<evidence type="ECO:0000259" key="5">
    <source>
        <dbReference type="Pfam" id="PF01248"/>
    </source>
</evidence>
<evidence type="ECO:0000256" key="3">
    <source>
        <dbReference type="ARBA" id="ARBA00023274"/>
    </source>
</evidence>
<dbReference type="GO" id="GO:0022626">
    <property type="term" value="C:cytosolic ribosome"/>
    <property type="evidence" value="ECO:0007669"/>
    <property type="project" value="UniProtKB-ARBA"/>
</dbReference>
<evidence type="ECO:0000256" key="4">
    <source>
        <dbReference type="RuleBase" id="RU000670"/>
    </source>
</evidence>
<evidence type="ECO:0000256" key="2">
    <source>
        <dbReference type="ARBA" id="ARBA00022980"/>
    </source>
</evidence>
<protein>
    <recommendedName>
        <fullName evidence="4">40S ribosomal protein S12</fullName>
    </recommendedName>
</protein>
<dbReference type="PRINTS" id="PR00972">
    <property type="entry name" value="RIBSOMALS12E"/>
</dbReference>
<dbReference type="GO" id="GO:0006412">
    <property type="term" value="P:translation"/>
    <property type="evidence" value="ECO:0007669"/>
    <property type="project" value="InterPro"/>
</dbReference>
<organism evidence="6">
    <name type="scientific">Pantala flavescens</name>
    <name type="common">Wandering glider dragonfly</name>
    <name type="synonym">Libellula flavescens</name>
    <dbReference type="NCBI Taxonomy" id="185825"/>
    <lineage>
        <taxon>Eukaryota</taxon>
        <taxon>Metazoa</taxon>
        <taxon>Ecdysozoa</taxon>
        <taxon>Arthropoda</taxon>
        <taxon>Hexapoda</taxon>
        <taxon>Insecta</taxon>
        <taxon>Pterygota</taxon>
        <taxon>Palaeoptera</taxon>
        <taxon>Odonata</taxon>
        <taxon>Epiprocta</taxon>
        <taxon>Anisoptera</taxon>
        <taxon>Libelluloidea</taxon>
        <taxon>Libellulidae</taxon>
        <taxon>Pantala</taxon>
    </lineage>
</organism>
<sequence>MSGSDGETDDVPSAVADGSMDVNAALQQVLKTALCQGSLAHGLHEAAKALDKRQALLCVLAENCDEPLYKKLVQALCNEHQIPLIKVDDNKKLGEWAGLCKIDNTGKARKVVGCSCVVVKDWGEETPAGDVLMKYLGQSTHA</sequence>
<gene>
    <name evidence="6" type="primary">RPS12</name>
</gene>
<dbReference type="InterPro" id="IPR029064">
    <property type="entry name" value="Ribosomal_eL30-like_sf"/>
</dbReference>
<accession>A0A109NHZ7</accession>
<keyword evidence="3 4" id="KW-0687">Ribonucleoprotein</keyword>
<dbReference type="InterPro" id="IPR000530">
    <property type="entry name" value="Ribosomal_eS12"/>
</dbReference>
<proteinExistence type="evidence at transcript level"/>
<dbReference type="InterPro" id="IPR004038">
    <property type="entry name" value="Ribosomal_eL8/eL30/eS12/Gad45"/>
</dbReference>
<evidence type="ECO:0000313" key="6">
    <source>
        <dbReference type="EMBL" id="AHB12432.1"/>
    </source>
</evidence>
<dbReference type="GO" id="GO:0003735">
    <property type="term" value="F:structural constituent of ribosome"/>
    <property type="evidence" value="ECO:0007669"/>
    <property type="project" value="InterPro"/>
</dbReference>
<dbReference type="EMBL" id="KC507309">
    <property type="protein sequence ID" value="AHB12432.1"/>
    <property type="molecule type" value="mRNA"/>
</dbReference>
<keyword evidence="2 4" id="KW-0689">Ribosomal protein</keyword>
<dbReference type="SUPFAM" id="SSF55315">
    <property type="entry name" value="L30e-like"/>
    <property type="match status" value="1"/>
</dbReference>
<name>A0A109NHZ7_PANFL</name>
<comment type="similarity">
    <text evidence="1 4">Belongs to the eukaryotic ribosomal protein eS12 family.</text>
</comment>
<dbReference type="Pfam" id="PF01248">
    <property type="entry name" value="Ribosomal_L7Ae"/>
    <property type="match status" value="1"/>
</dbReference>